<proteinExistence type="predicted"/>
<keyword evidence="2" id="KW-0158">Chromosome</keyword>
<evidence type="ECO:0000256" key="3">
    <source>
        <dbReference type="ARBA" id="ARBA00022603"/>
    </source>
</evidence>
<evidence type="ECO:0000313" key="10">
    <source>
        <dbReference type="Proteomes" id="UP001178507"/>
    </source>
</evidence>
<keyword evidence="10" id="KW-1185">Reference proteome</keyword>
<evidence type="ECO:0000256" key="5">
    <source>
        <dbReference type="ARBA" id="ARBA00022691"/>
    </source>
</evidence>
<dbReference type="GO" id="GO:0032259">
    <property type="term" value="P:methylation"/>
    <property type="evidence" value="ECO:0007669"/>
    <property type="project" value="UniProtKB-KW"/>
</dbReference>
<dbReference type="PANTHER" id="PTHR46223">
    <property type="entry name" value="HISTONE-LYSINE N-METHYLTRANSFERASE SUV39H"/>
    <property type="match status" value="1"/>
</dbReference>
<dbReference type="Pfam" id="PF00856">
    <property type="entry name" value="SET"/>
    <property type="match status" value="1"/>
</dbReference>
<comment type="subcellular location">
    <subcellularLocation>
        <location evidence="1">Chromosome</location>
    </subcellularLocation>
</comment>
<accession>A0AA36N276</accession>
<sequence length="249" mass="26838">MACDESCFDAELHLQGRAAPEFHPVSSCRPGQAEAAWRLVRPRGAGDFTAGRLQAMCQGLPAPLAAFEPREPLQPPQLRVQWMGATGWGAVAAEALLPGGFVCFYAGELLADAEAEARCTAPGRDAYLFNLTTAKQCRKLGAEVVSTGDEDNPVYVIDAYVKGNVGRFLNHACGPSFEANVSPIYLFGPEDVVDARLPRVAFFANRSIAPGEELRYDYGMPPEAVLSPSGGVRHQSCLCESRACRGRIY</sequence>
<dbReference type="EMBL" id="CAUJNA010001446">
    <property type="protein sequence ID" value="CAJ1386974.1"/>
    <property type="molecule type" value="Genomic_DNA"/>
</dbReference>
<dbReference type="SMART" id="SM00317">
    <property type="entry name" value="SET"/>
    <property type="match status" value="1"/>
</dbReference>
<name>A0AA36N276_9DINO</name>
<evidence type="ECO:0000256" key="4">
    <source>
        <dbReference type="ARBA" id="ARBA00022679"/>
    </source>
</evidence>
<evidence type="ECO:0000256" key="6">
    <source>
        <dbReference type="ARBA" id="ARBA00022723"/>
    </source>
</evidence>
<dbReference type="PROSITE" id="PS50280">
    <property type="entry name" value="SET"/>
    <property type="match status" value="1"/>
</dbReference>
<dbReference type="GO" id="GO:0046872">
    <property type="term" value="F:metal ion binding"/>
    <property type="evidence" value="ECO:0007669"/>
    <property type="project" value="UniProtKB-KW"/>
</dbReference>
<keyword evidence="5" id="KW-0949">S-adenosyl-L-methionine</keyword>
<organism evidence="9 10">
    <name type="scientific">Effrenium voratum</name>
    <dbReference type="NCBI Taxonomy" id="2562239"/>
    <lineage>
        <taxon>Eukaryota</taxon>
        <taxon>Sar</taxon>
        <taxon>Alveolata</taxon>
        <taxon>Dinophyceae</taxon>
        <taxon>Suessiales</taxon>
        <taxon>Symbiodiniaceae</taxon>
        <taxon>Effrenium</taxon>
    </lineage>
</organism>
<evidence type="ECO:0000259" key="8">
    <source>
        <dbReference type="PROSITE" id="PS50280"/>
    </source>
</evidence>
<protein>
    <recommendedName>
        <fullName evidence="8">SET domain-containing protein</fullName>
    </recommendedName>
</protein>
<dbReference type="SUPFAM" id="SSF82199">
    <property type="entry name" value="SET domain"/>
    <property type="match status" value="1"/>
</dbReference>
<dbReference type="InterPro" id="IPR046341">
    <property type="entry name" value="SET_dom_sf"/>
</dbReference>
<evidence type="ECO:0000256" key="7">
    <source>
        <dbReference type="ARBA" id="ARBA00022833"/>
    </source>
</evidence>
<dbReference type="GO" id="GO:0005694">
    <property type="term" value="C:chromosome"/>
    <property type="evidence" value="ECO:0007669"/>
    <property type="project" value="UniProtKB-SubCell"/>
</dbReference>
<feature type="domain" description="SET" evidence="8">
    <location>
        <begin position="74"/>
        <end position="219"/>
    </location>
</feature>
<keyword evidence="6" id="KW-0479">Metal-binding</keyword>
<evidence type="ECO:0000256" key="1">
    <source>
        <dbReference type="ARBA" id="ARBA00004286"/>
    </source>
</evidence>
<comment type="caution">
    <text evidence="9">The sequence shown here is derived from an EMBL/GenBank/DDBJ whole genome shotgun (WGS) entry which is preliminary data.</text>
</comment>
<dbReference type="Gene3D" id="2.170.270.10">
    <property type="entry name" value="SET domain"/>
    <property type="match status" value="1"/>
</dbReference>
<dbReference type="PANTHER" id="PTHR46223:SF3">
    <property type="entry name" value="HISTONE-LYSINE N-METHYLTRANSFERASE SET-23"/>
    <property type="match status" value="1"/>
</dbReference>
<dbReference type="AlphaFoldDB" id="A0AA36N276"/>
<keyword evidence="3" id="KW-0489">Methyltransferase</keyword>
<keyword evidence="4" id="KW-0808">Transferase</keyword>
<gene>
    <name evidence="9" type="ORF">EVOR1521_LOCUS13137</name>
</gene>
<keyword evidence="7" id="KW-0862">Zinc</keyword>
<dbReference type="Proteomes" id="UP001178507">
    <property type="component" value="Unassembled WGS sequence"/>
</dbReference>
<evidence type="ECO:0000256" key="2">
    <source>
        <dbReference type="ARBA" id="ARBA00022454"/>
    </source>
</evidence>
<dbReference type="InterPro" id="IPR050973">
    <property type="entry name" value="H3K9_Histone-Lys_N-MTase"/>
</dbReference>
<dbReference type="InterPro" id="IPR001214">
    <property type="entry name" value="SET_dom"/>
</dbReference>
<dbReference type="GO" id="GO:0008168">
    <property type="term" value="F:methyltransferase activity"/>
    <property type="evidence" value="ECO:0007669"/>
    <property type="project" value="UniProtKB-KW"/>
</dbReference>
<reference evidence="9" key="1">
    <citation type="submission" date="2023-08" db="EMBL/GenBank/DDBJ databases">
        <authorList>
            <person name="Chen Y."/>
            <person name="Shah S."/>
            <person name="Dougan E. K."/>
            <person name="Thang M."/>
            <person name="Chan C."/>
        </authorList>
    </citation>
    <scope>NUCLEOTIDE SEQUENCE</scope>
</reference>
<evidence type="ECO:0000313" key="9">
    <source>
        <dbReference type="EMBL" id="CAJ1386974.1"/>
    </source>
</evidence>